<sequence length="209" mass="24559">MDIIKSVIHWILTAIAMTLAALIFLISHERLWIDWIKSKGIEKALDFFPFVKFDPVFLKLIFPYCVYIIVLLMLIGITALSLKFIIKKLDKVKFKKNQIASFEQANDFYLPIYLGYSFVAISLPTFKSFLLFFLLMLILLSKTRFFYFNPLFLILGYKFYFIDNVDKSKMLLITKKEVKILSDFFENSSGKEQEEVALIKVNNHTYLLI</sequence>
<dbReference type="RefSeq" id="WP_120385265.1">
    <property type="nucleotide sequence ID" value="NZ_RAXT01000080.1"/>
</dbReference>
<feature type="transmembrane region" description="Helical" evidence="1">
    <location>
        <begin position="113"/>
        <end position="139"/>
    </location>
</feature>
<dbReference type="OrthoDB" id="6872206at2"/>
<evidence type="ECO:0000313" key="2">
    <source>
        <dbReference type="EMBL" id="RKG33935.1"/>
    </source>
</evidence>
<protein>
    <submittedName>
        <fullName evidence="2">Uncharacterized protein</fullName>
    </submittedName>
</protein>
<feature type="transmembrane region" description="Helical" evidence="1">
    <location>
        <begin position="7"/>
        <end position="26"/>
    </location>
</feature>
<accession>A0A3A8EH89</accession>
<keyword evidence="1" id="KW-0472">Membrane</keyword>
<evidence type="ECO:0000313" key="3">
    <source>
        <dbReference type="Proteomes" id="UP000280405"/>
    </source>
</evidence>
<feature type="transmembrane region" description="Helical" evidence="1">
    <location>
        <begin position="145"/>
        <end position="162"/>
    </location>
</feature>
<feature type="transmembrane region" description="Helical" evidence="1">
    <location>
        <begin position="61"/>
        <end position="86"/>
    </location>
</feature>
<proteinExistence type="predicted"/>
<keyword evidence="1" id="KW-1133">Transmembrane helix</keyword>
<reference evidence="2 3" key="1">
    <citation type="submission" date="2018-09" db="EMBL/GenBank/DDBJ databases">
        <title>The draft genome of Acinetobacter spp. strains.</title>
        <authorList>
            <person name="Qin J."/>
            <person name="Feng Y."/>
            <person name="Zong Z."/>
        </authorList>
    </citation>
    <scope>NUCLEOTIDE SEQUENCE [LARGE SCALE GENOMIC DNA]</scope>
    <source>
        <strain evidence="2 3">WCHAc060115</strain>
    </source>
</reference>
<gene>
    <name evidence="2" type="ORF">D7V20_17740</name>
</gene>
<dbReference type="AlphaFoldDB" id="A0A3A8EH89"/>
<keyword evidence="1" id="KW-0812">Transmembrane</keyword>
<evidence type="ECO:0000256" key="1">
    <source>
        <dbReference type="SAM" id="Phobius"/>
    </source>
</evidence>
<keyword evidence="3" id="KW-1185">Reference proteome</keyword>
<name>A0A3A8EH89_9GAMM</name>
<dbReference type="Proteomes" id="UP000280405">
    <property type="component" value="Unassembled WGS sequence"/>
</dbReference>
<comment type="caution">
    <text evidence="2">The sequence shown here is derived from an EMBL/GenBank/DDBJ whole genome shotgun (WGS) entry which is preliminary data.</text>
</comment>
<dbReference type="EMBL" id="RAXT01000080">
    <property type="protein sequence ID" value="RKG33935.1"/>
    <property type="molecule type" value="Genomic_DNA"/>
</dbReference>
<organism evidence="2 3">
    <name type="scientific">Acinetobacter rongchengensis</name>
    <dbReference type="NCBI Taxonomy" id="2419601"/>
    <lineage>
        <taxon>Bacteria</taxon>
        <taxon>Pseudomonadati</taxon>
        <taxon>Pseudomonadota</taxon>
        <taxon>Gammaproteobacteria</taxon>
        <taxon>Moraxellales</taxon>
        <taxon>Moraxellaceae</taxon>
        <taxon>Acinetobacter</taxon>
    </lineage>
</organism>